<proteinExistence type="predicted"/>
<dbReference type="OrthoDB" id="4489171at2759"/>
<organism evidence="3 4">
    <name type="scientific">Helicocarpus griseus UAMH5409</name>
    <dbReference type="NCBI Taxonomy" id="1447875"/>
    <lineage>
        <taxon>Eukaryota</taxon>
        <taxon>Fungi</taxon>
        <taxon>Dikarya</taxon>
        <taxon>Ascomycota</taxon>
        <taxon>Pezizomycotina</taxon>
        <taxon>Eurotiomycetes</taxon>
        <taxon>Eurotiomycetidae</taxon>
        <taxon>Onygenales</taxon>
        <taxon>Ajellomycetaceae</taxon>
        <taxon>Helicocarpus</taxon>
    </lineage>
</organism>
<comment type="caution">
    <text evidence="3">The sequence shown here is derived from an EMBL/GenBank/DDBJ whole genome shotgun (WGS) entry which is preliminary data.</text>
</comment>
<feature type="region of interest" description="Disordered" evidence="2">
    <location>
        <begin position="730"/>
        <end position="912"/>
    </location>
</feature>
<gene>
    <name evidence="3" type="ORF">AJ79_04363</name>
</gene>
<feature type="coiled-coil region" evidence="1">
    <location>
        <begin position="538"/>
        <end position="572"/>
    </location>
</feature>
<dbReference type="Gene3D" id="1.10.8.10">
    <property type="entry name" value="DNA helicase RuvA subunit, C-terminal domain"/>
    <property type="match status" value="1"/>
</dbReference>
<dbReference type="GO" id="GO:0005829">
    <property type="term" value="C:cytosol"/>
    <property type="evidence" value="ECO:0007669"/>
    <property type="project" value="TreeGrafter"/>
</dbReference>
<evidence type="ECO:0000313" key="4">
    <source>
        <dbReference type="Proteomes" id="UP000223968"/>
    </source>
</evidence>
<keyword evidence="1" id="KW-0175">Coiled coil</keyword>
<dbReference type="STRING" id="1447875.A0A2B7XUZ1"/>
<dbReference type="Pfam" id="PF14555">
    <property type="entry name" value="UBA_4"/>
    <property type="match status" value="1"/>
</dbReference>
<evidence type="ECO:0000313" key="3">
    <source>
        <dbReference type="EMBL" id="PGH12297.1"/>
    </source>
</evidence>
<feature type="compositionally biased region" description="Gly residues" evidence="2">
    <location>
        <begin position="851"/>
        <end position="865"/>
    </location>
</feature>
<reference evidence="3 4" key="1">
    <citation type="submission" date="2017-10" db="EMBL/GenBank/DDBJ databases">
        <title>Comparative genomics in systemic dimorphic fungi from Ajellomycetaceae.</title>
        <authorList>
            <person name="Munoz J.F."/>
            <person name="Mcewen J.G."/>
            <person name="Clay O.K."/>
            <person name="Cuomo C.A."/>
        </authorList>
    </citation>
    <scope>NUCLEOTIDE SEQUENCE [LARGE SCALE GENOMIC DNA]</scope>
    <source>
        <strain evidence="3 4">UAMH5409</strain>
    </source>
</reference>
<dbReference type="GO" id="GO:0016579">
    <property type="term" value="P:protein deubiquitination"/>
    <property type="evidence" value="ECO:0007669"/>
    <property type="project" value="TreeGrafter"/>
</dbReference>
<dbReference type="InterPro" id="IPR009060">
    <property type="entry name" value="UBA-like_sf"/>
</dbReference>
<dbReference type="GO" id="GO:0005634">
    <property type="term" value="C:nucleus"/>
    <property type="evidence" value="ECO:0007669"/>
    <property type="project" value="TreeGrafter"/>
</dbReference>
<dbReference type="Proteomes" id="UP000223968">
    <property type="component" value="Unassembled WGS sequence"/>
</dbReference>
<dbReference type="PANTHER" id="PTHR39597">
    <property type="entry name" value="UBA DOMAIN-CONTAINING PROTEIN RUP1"/>
    <property type="match status" value="1"/>
</dbReference>
<feature type="compositionally biased region" description="Basic and acidic residues" evidence="2">
    <location>
        <begin position="102"/>
        <end position="111"/>
    </location>
</feature>
<evidence type="ECO:0008006" key="5">
    <source>
        <dbReference type="Google" id="ProtNLM"/>
    </source>
</evidence>
<keyword evidence="4" id="KW-1185">Reference proteome</keyword>
<dbReference type="AlphaFoldDB" id="A0A2B7XUZ1"/>
<feature type="region of interest" description="Disordered" evidence="2">
    <location>
        <begin position="38"/>
        <end position="147"/>
    </location>
</feature>
<name>A0A2B7XUZ1_9EURO</name>
<evidence type="ECO:0000256" key="2">
    <source>
        <dbReference type="SAM" id="MobiDB-lite"/>
    </source>
</evidence>
<sequence>MASDLPEDAIESFISFTSATRQQAIAFLEANNRDSNRAINAYFENPDSAQPEPQVSWPMPPSRQQEGYGYHNQDVPTFRIDSDPVHPSAYSTAPSRPPSRVGAREDNEEAKLGQPMEGSLNKSTEGTGGSGQSQQMSLAEQEEQELQRAVALSLNSELGGNGDISIDAGNQETGVVRSENTKFAPATRSHYEETSWALTLLDPAVREECIHPDPEERKKINDEPAFLRPSDDADYLAGFLTILHSIPLAREALLLRDKVIDDYGSDAQWWNGQPINLPSSITLADDEFTEQVTHDDVLIEAQRLMAFLDGTNRAFGSADALASIKTVQCWTSEYNVGRFLETWQREAVAATPSNQLATIFSSLAYKRPFSVDEEPIDKEFFALELPVDSDQMETLYDVIDLSMWQDSSNSEFDDIWLDRIGEVFALRLNSTGTMKSVDVKIPAVWYPDRYMEACRDISRDIRKRRVETGMEIEKLQTLMERFSTTIIDNSPYQMKNTFDLAINALQVAARNNLINGSLDDADEKEQPIVSHEAAQGLANELKALAEKIDLKLKSLEHRKSEALDSLRRYSKELTAASDDPAKPPYNKYTLRGVCTQPHVTYILRPRRRSTDRADGTSANQTSSDGNGWQWWRISFSVDDARARHAEATQTLVVPSVPLPNNADVAGYTARPVREIEVLRAARDEAGSVLLVYANENAVNFKERCLPPQLQAFVDADNQIFESEIQELNRKLQEQQQEEGTAPSSERSWPDLEPLGGQSDTTTTAQTQQTSRTTSWASKGKQNAHTGSNHKKQRSYDERLPASLMQESNPSTAVSTNTSATNVFDYEISSFPNTPPSEPEEREPEMQERVGTGAGRGILGHGGGASNGNNPARFSMPPPGSMGRIREEADDSGSGSGSEKMQVEYERRASRAA</sequence>
<feature type="region of interest" description="Disordered" evidence="2">
    <location>
        <begin position="604"/>
        <end position="624"/>
    </location>
</feature>
<feature type="compositionally biased region" description="Polar residues" evidence="2">
    <location>
        <begin position="733"/>
        <end position="746"/>
    </location>
</feature>
<dbReference type="InterPro" id="IPR055335">
    <property type="entry name" value="Ucp6/RUP1"/>
</dbReference>
<accession>A0A2B7XUZ1</accession>
<feature type="compositionally biased region" description="Low complexity" evidence="2">
    <location>
        <begin position="807"/>
        <end position="822"/>
    </location>
</feature>
<dbReference type="SUPFAM" id="SSF46934">
    <property type="entry name" value="UBA-like"/>
    <property type="match status" value="1"/>
</dbReference>
<dbReference type="EMBL" id="PDNB01000060">
    <property type="protein sequence ID" value="PGH12297.1"/>
    <property type="molecule type" value="Genomic_DNA"/>
</dbReference>
<feature type="compositionally biased region" description="Basic and acidic residues" evidence="2">
    <location>
        <begin position="900"/>
        <end position="912"/>
    </location>
</feature>
<evidence type="ECO:0000256" key="1">
    <source>
        <dbReference type="SAM" id="Coils"/>
    </source>
</evidence>
<protein>
    <recommendedName>
        <fullName evidence="5">Ubiquitin interaction motif protein</fullName>
    </recommendedName>
</protein>
<feature type="compositionally biased region" description="Low complexity" evidence="2">
    <location>
        <begin position="757"/>
        <end position="777"/>
    </location>
</feature>
<dbReference type="PANTHER" id="PTHR39597:SF1">
    <property type="entry name" value="UBA DOMAIN-CONTAINING PROTEIN RUP1"/>
    <property type="match status" value="1"/>
</dbReference>